<dbReference type="EMBL" id="QJVJ01000005">
    <property type="protein sequence ID" value="PYI54285.1"/>
    <property type="molecule type" value="Genomic_DNA"/>
</dbReference>
<gene>
    <name evidence="2" type="ORF">DLM86_12460</name>
</gene>
<sequence length="175" mass="19661">MIYVIRHGQTDWNEQGRLQGRRGLPLNDNGIRQAERLKERLASVAFDYVFSSPQQRAVQTAEIATSKKAMTDPRLDVFDLGEADGLRRSEVNMSGGVPDPQLYKGVEPIQSFVNRVFDYMRELEGRYGGKDVRILLSGHRCTTGCIGAYFEGMPADGNLLRYASGNGEYKIYAFD</sequence>
<comment type="caution">
    <text evidence="2">The sequence shown here is derived from an EMBL/GenBank/DDBJ whole genome shotgun (WGS) entry which is preliminary data.</text>
</comment>
<feature type="binding site" evidence="1">
    <location>
        <position position="56"/>
    </location>
    <ligand>
        <name>substrate</name>
    </ligand>
</feature>
<dbReference type="InterPro" id="IPR029033">
    <property type="entry name" value="His_PPase_superfam"/>
</dbReference>
<name>A0A2V5K4N7_9BACL</name>
<dbReference type="InterPro" id="IPR050275">
    <property type="entry name" value="PGM_Phosphatase"/>
</dbReference>
<dbReference type="Proteomes" id="UP000247476">
    <property type="component" value="Unassembled WGS sequence"/>
</dbReference>
<protein>
    <submittedName>
        <fullName evidence="2">Phosphoglycerate mutase</fullName>
    </submittedName>
</protein>
<dbReference type="InterPro" id="IPR001345">
    <property type="entry name" value="PG/BPGM_mutase_AS"/>
</dbReference>
<dbReference type="SMART" id="SM00855">
    <property type="entry name" value="PGAM"/>
    <property type="match status" value="1"/>
</dbReference>
<evidence type="ECO:0000256" key="1">
    <source>
        <dbReference type="PIRSR" id="PIRSR613078-2"/>
    </source>
</evidence>
<dbReference type="RefSeq" id="WP_110840346.1">
    <property type="nucleotide sequence ID" value="NZ_QJVJ01000005.1"/>
</dbReference>
<dbReference type="PANTHER" id="PTHR48100">
    <property type="entry name" value="BROAD-SPECIFICITY PHOSPHATASE YOR283W-RELATED"/>
    <property type="match status" value="1"/>
</dbReference>
<accession>A0A2V5K4N7</accession>
<dbReference type="Gene3D" id="3.40.50.1240">
    <property type="entry name" value="Phosphoglycerate mutase-like"/>
    <property type="match status" value="1"/>
</dbReference>
<dbReference type="SUPFAM" id="SSF53254">
    <property type="entry name" value="Phosphoglycerate mutase-like"/>
    <property type="match status" value="1"/>
</dbReference>
<dbReference type="OrthoDB" id="9782128at2"/>
<reference evidence="2 3" key="1">
    <citation type="submission" date="2018-05" db="EMBL/GenBank/DDBJ databases">
        <title>Paenibacillus flagellatus sp. nov., isolated from selenium mineral soil.</title>
        <authorList>
            <person name="Dai X."/>
        </authorList>
    </citation>
    <scope>NUCLEOTIDE SEQUENCE [LARGE SCALE GENOMIC DNA]</scope>
    <source>
        <strain evidence="2 3">DXL2</strain>
    </source>
</reference>
<dbReference type="InterPro" id="IPR013078">
    <property type="entry name" value="His_Pase_superF_clade-1"/>
</dbReference>
<dbReference type="GO" id="GO:0016791">
    <property type="term" value="F:phosphatase activity"/>
    <property type="evidence" value="ECO:0007669"/>
    <property type="project" value="TreeGrafter"/>
</dbReference>
<feature type="binding site" evidence="1">
    <location>
        <begin position="6"/>
        <end position="13"/>
    </location>
    <ligand>
        <name>substrate</name>
    </ligand>
</feature>
<evidence type="ECO:0000313" key="2">
    <source>
        <dbReference type="EMBL" id="PYI54285.1"/>
    </source>
</evidence>
<keyword evidence="3" id="KW-1185">Reference proteome</keyword>
<dbReference type="Pfam" id="PF00300">
    <property type="entry name" value="His_Phos_1"/>
    <property type="match status" value="1"/>
</dbReference>
<dbReference type="AlphaFoldDB" id="A0A2V5K4N7"/>
<evidence type="ECO:0000313" key="3">
    <source>
        <dbReference type="Proteomes" id="UP000247476"/>
    </source>
</evidence>
<proteinExistence type="predicted"/>
<dbReference type="PROSITE" id="PS00175">
    <property type="entry name" value="PG_MUTASE"/>
    <property type="match status" value="1"/>
</dbReference>
<organism evidence="2 3">
    <name type="scientific">Paenibacillus flagellatus</name>
    <dbReference type="NCBI Taxonomy" id="2211139"/>
    <lineage>
        <taxon>Bacteria</taxon>
        <taxon>Bacillati</taxon>
        <taxon>Bacillota</taxon>
        <taxon>Bacilli</taxon>
        <taxon>Bacillales</taxon>
        <taxon>Paenibacillaceae</taxon>
        <taxon>Paenibacillus</taxon>
    </lineage>
</organism>
<dbReference type="CDD" id="cd07067">
    <property type="entry name" value="HP_PGM_like"/>
    <property type="match status" value="1"/>
</dbReference>